<dbReference type="PANTHER" id="PTHR33677:SF3">
    <property type="entry name" value="COPPER-SENSING TRANSCRIPTIONAL REPRESSOR RICR"/>
    <property type="match status" value="1"/>
</dbReference>
<feature type="region of interest" description="Disordered" evidence="3">
    <location>
        <begin position="1"/>
        <end position="33"/>
    </location>
</feature>
<feature type="compositionally biased region" description="Low complexity" evidence="3">
    <location>
        <begin position="1"/>
        <end position="15"/>
    </location>
</feature>
<dbReference type="InterPro" id="IPR003735">
    <property type="entry name" value="Metal_Tscrpt_repr"/>
</dbReference>
<feature type="compositionally biased region" description="Basic and acidic residues" evidence="3">
    <location>
        <begin position="23"/>
        <end position="33"/>
    </location>
</feature>
<dbReference type="Gene3D" id="1.20.58.1000">
    <property type="entry name" value="Metal-sensitive repressor, helix protomer"/>
    <property type="match status" value="1"/>
</dbReference>
<keyword evidence="2" id="KW-0186">Copper</keyword>
<comment type="similarity">
    <text evidence="1">Belongs to the CsoR family.</text>
</comment>
<gene>
    <name evidence="4" type="ORF">GCM10009823_01310</name>
</gene>
<evidence type="ECO:0000313" key="5">
    <source>
        <dbReference type="Proteomes" id="UP001500984"/>
    </source>
</evidence>
<dbReference type="Proteomes" id="UP001500984">
    <property type="component" value="Unassembled WGS sequence"/>
</dbReference>
<accession>A0ABN2W9B8</accession>
<dbReference type="EMBL" id="BAAAPZ010000001">
    <property type="protein sequence ID" value="GAA2087116.1"/>
    <property type="molecule type" value="Genomic_DNA"/>
</dbReference>
<sequence length="117" mass="12439">MSTDTDATSTAAAHTDGADSCEEQGHTHGYSGDKARLQARLKRIEGQVRGLARMIDEDKYCIDILTQVSATTSGLENVALALLEDHLAHCVVDAARAGSADEKVTEAADAIRRLVKS</sequence>
<evidence type="ECO:0000256" key="1">
    <source>
        <dbReference type="ARBA" id="ARBA00005428"/>
    </source>
</evidence>
<reference evidence="4 5" key="1">
    <citation type="journal article" date="2019" name="Int. J. Syst. Evol. Microbiol.">
        <title>The Global Catalogue of Microorganisms (GCM) 10K type strain sequencing project: providing services to taxonomists for standard genome sequencing and annotation.</title>
        <authorList>
            <consortium name="The Broad Institute Genomics Platform"/>
            <consortium name="The Broad Institute Genome Sequencing Center for Infectious Disease"/>
            <person name="Wu L."/>
            <person name="Ma J."/>
        </authorList>
    </citation>
    <scope>NUCLEOTIDE SEQUENCE [LARGE SCALE GENOMIC DNA]</scope>
    <source>
        <strain evidence="4 5">JCM 15900</strain>
    </source>
</reference>
<evidence type="ECO:0000313" key="4">
    <source>
        <dbReference type="EMBL" id="GAA2087116.1"/>
    </source>
</evidence>
<organism evidence="4 5">
    <name type="scientific">Brevibacterium salitolerans</name>
    <dbReference type="NCBI Taxonomy" id="1403566"/>
    <lineage>
        <taxon>Bacteria</taxon>
        <taxon>Bacillati</taxon>
        <taxon>Actinomycetota</taxon>
        <taxon>Actinomycetes</taxon>
        <taxon>Micrococcales</taxon>
        <taxon>Brevibacteriaceae</taxon>
        <taxon>Brevibacterium</taxon>
    </lineage>
</organism>
<evidence type="ECO:0000256" key="3">
    <source>
        <dbReference type="SAM" id="MobiDB-lite"/>
    </source>
</evidence>
<proteinExistence type="inferred from homology"/>
<dbReference type="CDD" id="cd10148">
    <property type="entry name" value="CsoR-like_DUF156"/>
    <property type="match status" value="1"/>
</dbReference>
<dbReference type="InterPro" id="IPR038390">
    <property type="entry name" value="Metal_Tscrpt_repr_sf"/>
</dbReference>
<name>A0ABN2W9B8_9MICO</name>
<comment type="caution">
    <text evidence="4">The sequence shown here is derived from an EMBL/GenBank/DDBJ whole genome shotgun (WGS) entry which is preliminary data.</text>
</comment>
<evidence type="ECO:0000256" key="2">
    <source>
        <dbReference type="ARBA" id="ARBA00023008"/>
    </source>
</evidence>
<dbReference type="Pfam" id="PF02583">
    <property type="entry name" value="Trns_repr_metal"/>
    <property type="match status" value="1"/>
</dbReference>
<dbReference type="PANTHER" id="PTHR33677">
    <property type="entry name" value="TRANSCRIPTIONAL REPRESSOR FRMR-RELATED"/>
    <property type="match status" value="1"/>
</dbReference>
<keyword evidence="5" id="KW-1185">Reference proteome</keyword>
<protein>
    <submittedName>
        <fullName evidence="4">Metal-sensitive transcriptional regulator</fullName>
    </submittedName>
</protein>
<dbReference type="RefSeq" id="WP_291794419.1">
    <property type="nucleotide sequence ID" value="NZ_BAAAPZ010000001.1"/>
</dbReference>